<evidence type="ECO:0000256" key="8">
    <source>
        <dbReference type="SAM" id="MobiDB-lite"/>
    </source>
</evidence>
<keyword evidence="3 6" id="KW-0378">Hydrolase</keyword>
<comment type="caution">
    <text evidence="11">The sequence shown here is derived from an EMBL/GenBank/DDBJ whole genome shotgun (WGS) entry which is preliminary data.</text>
</comment>
<dbReference type="InterPro" id="IPR013647">
    <property type="entry name" value="OligopepF_N_dom"/>
</dbReference>
<feature type="domain" description="Peptidase M3A/M3B catalytic" evidence="9">
    <location>
        <begin position="368"/>
        <end position="612"/>
    </location>
</feature>
<feature type="region of interest" description="Disordered" evidence="8">
    <location>
        <begin position="1"/>
        <end position="31"/>
    </location>
</feature>
<keyword evidence="1 6" id="KW-0645">Protease</keyword>
<evidence type="ECO:0000313" key="11">
    <source>
        <dbReference type="EMBL" id="TPW35462.1"/>
    </source>
</evidence>
<dbReference type="CDD" id="cd09610">
    <property type="entry name" value="M3B_PepF"/>
    <property type="match status" value="1"/>
</dbReference>
<dbReference type="GO" id="GO:0006508">
    <property type="term" value="P:proteolysis"/>
    <property type="evidence" value="ECO:0007669"/>
    <property type="project" value="UniProtKB-KW"/>
</dbReference>
<dbReference type="Gene3D" id="1.20.140.70">
    <property type="entry name" value="Oligopeptidase f, N-terminal domain"/>
    <property type="match status" value="1"/>
</dbReference>
<dbReference type="InterPro" id="IPR011977">
    <property type="entry name" value="Pept_M3B_clade3"/>
</dbReference>
<evidence type="ECO:0000259" key="9">
    <source>
        <dbReference type="Pfam" id="PF01432"/>
    </source>
</evidence>
<dbReference type="NCBIfam" id="TIGR02290">
    <property type="entry name" value="M3_fam_3"/>
    <property type="match status" value="1"/>
</dbReference>
<comment type="cofactor">
    <cofactor evidence="6">
        <name>Zn(2+)</name>
        <dbReference type="ChEBI" id="CHEBI:29105"/>
    </cofactor>
    <text evidence="6">Binds 1 zinc ion.</text>
</comment>
<dbReference type="Gene3D" id="1.10.1370.20">
    <property type="entry name" value="Oligoendopeptidase f, C-terminal domain"/>
    <property type="match status" value="1"/>
</dbReference>
<dbReference type="InterPro" id="IPR001567">
    <property type="entry name" value="Pept_M3A_M3B_dom"/>
</dbReference>
<feature type="coiled-coil region" evidence="7">
    <location>
        <begin position="47"/>
        <end position="74"/>
    </location>
</feature>
<sequence>MIRSPLSVPASPSSTGATAAAPQAAQAAEQLGAPRWDLGDLYLSPDDPDLKADLERLEREAAEFEKRWKDRLEATANPSSPSSQDHVPLTPAELAQALEEYQDIEEGLGKVGSYAQLLFAAQTTDPATGRFAQHVREQVTALSVRLLFFTLALNRLDENWLQDEALAAWHPWLRDLRIFRPFQLSDDVERALMEISVTGRAAWVRLFDETMAAMTAELDGRTVPLNDAFNQLTDADRGKRAQAAQAISAALQANQHLLVSITNTLAKDKAVADGMRGYPRPVSSRNRANMVEDEVVDALVTAVDQAYPRLSHRYYALKAKWLGLERLQHWDRNAPLPGHTERLVPWQEGREIVREAYQAFDPGMGALASRFLDRPWIDAAAVAGKSSGAFAHPTVPSVHPYLLMNYQGRARDVMTLAHEMGHGIHQILAGQAQGYLKSSTPLTLAETASVFGEMLTFQSLLDAEKDPGKKRFLLAAKIEDMLNTVVRQTAFYQFETQVHEERRDGELSAERLGQIWRGVQERSLGPAFEFTPDYDAYWSYIPHFIHAPFYVYAYAFGDCLVNALYSVYREQPEGFAAKYRTMLQAGGTLRHRELLAPFGLDASDPAFWNRGLDVIDGLITTLEEEVAHGF</sequence>
<keyword evidence="12" id="KW-1185">Reference proteome</keyword>
<evidence type="ECO:0000259" key="10">
    <source>
        <dbReference type="Pfam" id="PF08439"/>
    </source>
</evidence>
<evidence type="ECO:0000256" key="5">
    <source>
        <dbReference type="ARBA" id="ARBA00023049"/>
    </source>
</evidence>
<evidence type="ECO:0000313" key="12">
    <source>
        <dbReference type="Proteomes" id="UP000315037"/>
    </source>
</evidence>
<dbReference type="RefSeq" id="WP_165599980.1">
    <property type="nucleotide sequence ID" value="NZ_SORZ01000001.1"/>
</dbReference>
<keyword evidence="7" id="KW-0175">Coiled coil</keyword>
<feature type="compositionally biased region" description="Low complexity" evidence="8">
    <location>
        <begin position="9"/>
        <end position="31"/>
    </location>
</feature>
<dbReference type="GO" id="GO:0004222">
    <property type="term" value="F:metalloendopeptidase activity"/>
    <property type="evidence" value="ECO:0007669"/>
    <property type="project" value="InterPro"/>
</dbReference>
<dbReference type="GO" id="GO:0046872">
    <property type="term" value="F:metal ion binding"/>
    <property type="evidence" value="ECO:0007669"/>
    <property type="project" value="UniProtKB-UniRule"/>
</dbReference>
<dbReference type="PANTHER" id="PTHR11804:SF5">
    <property type="entry name" value="OLIGOENDOPEPTIDASE F"/>
    <property type="match status" value="1"/>
</dbReference>
<dbReference type="Proteomes" id="UP000315037">
    <property type="component" value="Unassembled WGS sequence"/>
</dbReference>
<dbReference type="GO" id="GO:0006518">
    <property type="term" value="P:peptide metabolic process"/>
    <property type="evidence" value="ECO:0007669"/>
    <property type="project" value="TreeGrafter"/>
</dbReference>
<dbReference type="InterPro" id="IPR045090">
    <property type="entry name" value="Pept_M3A_M3B"/>
</dbReference>
<name>A0A506UQB2_9PROT</name>
<comment type="similarity">
    <text evidence="6">Belongs to the peptidase M3 family.</text>
</comment>
<keyword evidence="5 6" id="KW-0482">Metalloprotease</keyword>
<keyword evidence="4 6" id="KW-0862">Zinc</keyword>
<accession>A0A506UQB2</accession>
<keyword evidence="2 6" id="KW-0479">Metal-binding</keyword>
<dbReference type="Pfam" id="PF01432">
    <property type="entry name" value="Peptidase_M3"/>
    <property type="match status" value="1"/>
</dbReference>
<feature type="domain" description="Oligopeptidase F N-terminal" evidence="10">
    <location>
        <begin position="158"/>
        <end position="215"/>
    </location>
</feature>
<reference evidence="11 12" key="1">
    <citation type="submission" date="2019-03" db="EMBL/GenBank/DDBJ databases">
        <title>The complete genome sequence of Neokomagataea sp. Jb2 NBRC113641.</title>
        <authorList>
            <person name="Chua K.-O."/>
            <person name="Chan K.-G."/>
            <person name="See-Too W.-S."/>
        </authorList>
    </citation>
    <scope>NUCLEOTIDE SEQUENCE [LARGE SCALE GENOMIC DNA]</scope>
    <source>
        <strain evidence="11 12">Jb2</strain>
    </source>
</reference>
<dbReference type="SUPFAM" id="SSF55486">
    <property type="entry name" value="Metalloproteases ('zincins'), catalytic domain"/>
    <property type="match status" value="1"/>
</dbReference>
<dbReference type="AlphaFoldDB" id="A0A506UQB2"/>
<evidence type="ECO:0000256" key="4">
    <source>
        <dbReference type="ARBA" id="ARBA00022833"/>
    </source>
</evidence>
<dbReference type="EMBL" id="SORZ01000001">
    <property type="protein sequence ID" value="TPW35462.1"/>
    <property type="molecule type" value="Genomic_DNA"/>
</dbReference>
<gene>
    <name evidence="11" type="ORF">E3202_00255</name>
</gene>
<dbReference type="InterPro" id="IPR042088">
    <property type="entry name" value="OligoPept_F_C"/>
</dbReference>
<evidence type="ECO:0000256" key="2">
    <source>
        <dbReference type="ARBA" id="ARBA00022723"/>
    </source>
</evidence>
<dbReference type="PANTHER" id="PTHR11804">
    <property type="entry name" value="PROTEASE M3 THIMET OLIGOPEPTIDASE-RELATED"/>
    <property type="match status" value="1"/>
</dbReference>
<dbReference type="Pfam" id="PF08439">
    <property type="entry name" value="Peptidase_M3_N"/>
    <property type="match status" value="1"/>
</dbReference>
<evidence type="ECO:0000256" key="1">
    <source>
        <dbReference type="ARBA" id="ARBA00022670"/>
    </source>
</evidence>
<protein>
    <submittedName>
        <fullName evidence="11">M3 family oligoendopeptidase</fullName>
    </submittedName>
</protein>
<evidence type="ECO:0000256" key="6">
    <source>
        <dbReference type="RuleBase" id="RU003435"/>
    </source>
</evidence>
<evidence type="ECO:0000256" key="7">
    <source>
        <dbReference type="SAM" id="Coils"/>
    </source>
</evidence>
<organism evidence="11 12">
    <name type="scientific">Oecophyllibacter saccharovorans</name>
    <dbReference type="NCBI Taxonomy" id="2558360"/>
    <lineage>
        <taxon>Bacteria</taxon>
        <taxon>Pseudomonadati</taxon>
        <taxon>Pseudomonadota</taxon>
        <taxon>Alphaproteobacteria</taxon>
        <taxon>Acetobacterales</taxon>
        <taxon>Acetobacteraceae</taxon>
        <taxon>Oecophyllibacter</taxon>
    </lineage>
</organism>
<evidence type="ECO:0000256" key="3">
    <source>
        <dbReference type="ARBA" id="ARBA00022801"/>
    </source>
</evidence>
<proteinExistence type="inferred from homology"/>